<feature type="transmembrane region" description="Helical" evidence="1">
    <location>
        <begin position="65"/>
        <end position="85"/>
    </location>
</feature>
<proteinExistence type="predicted"/>
<evidence type="ECO:0000313" key="3">
    <source>
        <dbReference type="Proteomes" id="UP000604241"/>
    </source>
</evidence>
<keyword evidence="1" id="KW-1133">Transmembrane helix</keyword>
<keyword evidence="1" id="KW-0472">Membrane</keyword>
<feature type="transmembrane region" description="Helical" evidence="1">
    <location>
        <begin position="97"/>
        <end position="119"/>
    </location>
</feature>
<accession>A0ABR8QHS1</accession>
<organism evidence="2 3">
    <name type="scientific">Cellulomonas avistercoris</name>
    <dbReference type="NCBI Taxonomy" id="2762242"/>
    <lineage>
        <taxon>Bacteria</taxon>
        <taxon>Bacillati</taxon>
        <taxon>Actinomycetota</taxon>
        <taxon>Actinomycetes</taxon>
        <taxon>Micrococcales</taxon>
        <taxon>Cellulomonadaceae</taxon>
        <taxon>Cellulomonas</taxon>
    </lineage>
</organism>
<evidence type="ECO:0000256" key="1">
    <source>
        <dbReference type="SAM" id="Phobius"/>
    </source>
</evidence>
<feature type="transmembrane region" description="Helical" evidence="1">
    <location>
        <begin position="176"/>
        <end position="195"/>
    </location>
</feature>
<evidence type="ECO:0008006" key="4">
    <source>
        <dbReference type="Google" id="ProtNLM"/>
    </source>
</evidence>
<sequence>MTAAVAPPRVSPTAHTARRLAVALLQMAGWFWGIAIVAIVAGNVIGWAVAGATDVSIAIYARQAATWFPFSLAIMLVAAYLRVHVAAGMTRRSFVRAALVVEVGAGLAYAAVLTALVLAERAVHDALGWDSVITEVQVSDASSPVWALFLDQAVPFVLGNLSGLLVGVVYLRGGAWWGTLTLPLTVGPLAVSMYLGGARLMELPGIWTTASDTQVLLLGAGVGAVFCLVTALVFAGLARRAPVTARP</sequence>
<dbReference type="Proteomes" id="UP000604241">
    <property type="component" value="Unassembled WGS sequence"/>
</dbReference>
<reference evidence="2 3" key="1">
    <citation type="submission" date="2020-08" db="EMBL/GenBank/DDBJ databases">
        <title>A Genomic Blueprint of the Chicken Gut Microbiome.</title>
        <authorList>
            <person name="Gilroy R."/>
            <person name="Ravi A."/>
            <person name="Getino M."/>
            <person name="Pursley I."/>
            <person name="Horton D.L."/>
            <person name="Alikhan N.-F."/>
            <person name="Baker D."/>
            <person name="Gharbi K."/>
            <person name="Hall N."/>
            <person name="Watson M."/>
            <person name="Adriaenssens E.M."/>
            <person name="Foster-Nyarko E."/>
            <person name="Jarju S."/>
            <person name="Secka A."/>
            <person name="Antonio M."/>
            <person name="Oren A."/>
            <person name="Chaudhuri R."/>
            <person name="La Ragione R.M."/>
            <person name="Hildebrand F."/>
            <person name="Pallen M.J."/>
        </authorList>
    </citation>
    <scope>NUCLEOTIDE SEQUENCE [LARGE SCALE GENOMIC DNA]</scope>
    <source>
        <strain evidence="2 3">Sa3CUA2</strain>
    </source>
</reference>
<feature type="transmembrane region" description="Helical" evidence="1">
    <location>
        <begin position="153"/>
        <end position="171"/>
    </location>
</feature>
<evidence type="ECO:0000313" key="2">
    <source>
        <dbReference type="EMBL" id="MBD7919987.1"/>
    </source>
</evidence>
<name>A0ABR8QHS1_9CELL</name>
<dbReference type="EMBL" id="JACSQV010000018">
    <property type="protein sequence ID" value="MBD7919987.1"/>
    <property type="molecule type" value="Genomic_DNA"/>
</dbReference>
<keyword evidence="3" id="KW-1185">Reference proteome</keyword>
<gene>
    <name evidence="2" type="ORF">H9657_17080</name>
</gene>
<keyword evidence="1" id="KW-0812">Transmembrane</keyword>
<protein>
    <recommendedName>
        <fullName evidence="4">ABC transporter permease</fullName>
    </recommendedName>
</protein>
<comment type="caution">
    <text evidence="2">The sequence shown here is derived from an EMBL/GenBank/DDBJ whole genome shotgun (WGS) entry which is preliminary data.</text>
</comment>
<feature type="transmembrane region" description="Helical" evidence="1">
    <location>
        <begin position="20"/>
        <end position="45"/>
    </location>
</feature>
<feature type="transmembrane region" description="Helical" evidence="1">
    <location>
        <begin position="215"/>
        <end position="238"/>
    </location>
</feature>
<dbReference type="RefSeq" id="WP_191784635.1">
    <property type="nucleotide sequence ID" value="NZ_JACSQV010000018.1"/>
</dbReference>